<organism evidence="2 3">
    <name type="scientific">Hungatella hathewayi</name>
    <dbReference type="NCBI Taxonomy" id="154046"/>
    <lineage>
        <taxon>Bacteria</taxon>
        <taxon>Bacillati</taxon>
        <taxon>Bacillota</taxon>
        <taxon>Clostridia</taxon>
        <taxon>Lachnospirales</taxon>
        <taxon>Lachnospiraceae</taxon>
        <taxon>Hungatella</taxon>
    </lineage>
</organism>
<feature type="transmembrane region" description="Helical" evidence="1">
    <location>
        <begin position="433"/>
        <end position="451"/>
    </location>
</feature>
<proteinExistence type="predicted"/>
<keyword evidence="1" id="KW-0812">Transmembrane</keyword>
<comment type="caution">
    <text evidence="2">The sequence shown here is derived from an EMBL/GenBank/DDBJ whole genome shotgun (WGS) entry which is preliminary data.</text>
</comment>
<protein>
    <submittedName>
        <fullName evidence="2">Pilus assembly protein</fullName>
    </submittedName>
</protein>
<feature type="transmembrane region" description="Helical" evidence="1">
    <location>
        <begin position="458"/>
        <end position="480"/>
    </location>
</feature>
<feature type="transmembrane region" description="Helical" evidence="1">
    <location>
        <begin position="267"/>
        <end position="287"/>
    </location>
</feature>
<feature type="transmembrane region" description="Helical" evidence="1">
    <location>
        <begin position="307"/>
        <end position="329"/>
    </location>
</feature>
<gene>
    <name evidence="2" type="ORF">DWX41_17490</name>
</gene>
<feature type="transmembrane region" description="Helical" evidence="1">
    <location>
        <begin position="336"/>
        <end position="357"/>
    </location>
</feature>
<evidence type="ECO:0000256" key="1">
    <source>
        <dbReference type="SAM" id="Phobius"/>
    </source>
</evidence>
<feature type="transmembrane region" description="Helical" evidence="1">
    <location>
        <begin position="212"/>
        <end position="232"/>
    </location>
</feature>
<keyword evidence="1" id="KW-0472">Membrane</keyword>
<feature type="transmembrane region" description="Helical" evidence="1">
    <location>
        <begin position="172"/>
        <end position="191"/>
    </location>
</feature>
<feature type="transmembrane region" description="Helical" evidence="1">
    <location>
        <begin position="6"/>
        <end position="29"/>
    </location>
</feature>
<reference evidence="2 3" key="1">
    <citation type="submission" date="2018-08" db="EMBL/GenBank/DDBJ databases">
        <title>A genome reference for cultivated species of the human gut microbiota.</title>
        <authorList>
            <person name="Zou Y."/>
            <person name="Xue W."/>
            <person name="Luo G."/>
        </authorList>
    </citation>
    <scope>NUCLEOTIDE SEQUENCE [LARGE SCALE GENOMIC DNA]</scope>
    <source>
        <strain evidence="2 3">AF19-21</strain>
    </source>
</reference>
<feature type="transmembrane region" description="Helical" evidence="1">
    <location>
        <begin position="238"/>
        <end position="255"/>
    </location>
</feature>
<keyword evidence="1" id="KW-1133">Transmembrane helix</keyword>
<sequence>MIWENVWTMIGSAIGYFLLTLVLPSVCLRKYTAQKELTFRFFFYQCMGNLYLNFVVIFLGFLHFINFVSLLVMLVILPLSVTCWRERRIITTFRRRAAKILRELILGIYGFQVFFRKIRLNLEKWLLKKKRSLKGSAIEILIFCAVMAWVIWFYGWYKMHNTGYGHTDEETHLYWIGALIHGNMFPAGMYPHGVHTLNAALGILFPLNVTRVYLNFSVLSTVMVFSSAYALFRKVFSNRYVAMAGWAFFVLTDLFHSTSYFRFQFSFPMEFGLVAAFGMIYAMLAYIKKKQKGDLILFSACITWTLMAHFYVTILCLIICVCFGVVYLIPILRKKVLLRYAAAGIVGVLLACIPYIWGYLNGYEFERSIEWALGITQTTAESENQKTEGPRPEDAQKSNWREEGALSFAQDLLKDESKYLSYNFVSNRDTARLLMLADGALALYAMLGLVLSKKRVRYLGYLFWAVLWEVCAILACAYYLNIPVLIEVKRMATFLSFLTIPLLGLPFEMLFTLLRLCRVKEKYLEMSFAVLITGGIWAMSSAGRVKEERYYSITISEADMRVCLDLCENHEKYTWTVISPTNDLSVIRYTGYHYEIIDLIKALDEGKKNIYIPTPDIYVVTERHPISFTNDRRKIDRSDIDAPDNVQEISPELALQDVEWDRDTSGLHGADAPYYFQRDVVMSKLHYWMEAVKKIYPNHVSEYYQDETVTVYKITQDPYFTLNLSVDYKQLAADSIH</sequence>
<feature type="transmembrane region" description="Helical" evidence="1">
    <location>
        <begin position="136"/>
        <end position="157"/>
    </location>
</feature>
<evidence type="ECO:0000313" key="3">
    <source>
        <dbReference type="Proteomes" id="UP000261111"/>
    </source>
</evidence>
<feature type="transmembrane region" description="Helical" evidence="1">
    <location>
        <begin position="50"/>
        <end position="77"/>
    </location>
</feature>
<feature type="transmembrane region" description="Helical" evidence="1">
    <location>
        <begin position="523"/>
        <end position="540"/>
    </location>
</feature>
<feature type="transmembrane region" description="Helical" evidence="1">
    <location>
        <begin position="492"/>
        <end position="511"/>
    </location>
</feature>
<dbReference type="EMBL" id="QVIA01000022">
    <property type="protein sequence ID" value="RGC27833.1"/>
    <property type="molecule type" value="Genomic_DNA"/>
</dbReference>
<dbReference type="Proteomes" id="UP000261111">
    <property type="component" value="Unassembled WGS sequence"/>
</dbReference>
<accession>A0A3E2WL30</accession>
<evidence type="ECO:0000313" key="2">
    <source>
        <dbReference type="EMBL" id="RGC27833.1"/>
    </source>
</evidence>
<dbReference type="AlphaFoldDB" id="A0A3E2WL30"/>
<name>A0A3E2WL30_9FIRM</name>